<name>A0ABQ5BPF5_9ASTR</name>
<reference evidence="1" key="1">
    <citation type="journal article" date="2022" name="Int. J. Mol. Sci.">
        <title>Draft Genome of Tanacetum Coccineum: Genomic Comparison of Closely Related Tanacetum-Family Plants.</title>
        <authorList>
            <person name="Yamashiro T."/>
            <person name="Shiraishi A."/>
            <person name="Nakayama K."/>
            <person name="Satake H."/>
        </authorList>
    </citation>
    <scope>NUCLEOTIDE SEQUENCE</scope>
</reference>
<dbReference type="EMBL" id="BQNB010013411">
    <property type="protein sequence ID" value="GJT15631.1"/>
    <property type="molecule type" value="Genomic_DNA"/>
</dbReference>
<gene>
    <name evidence="1" type="ORF">Tco_0874337</name>
</gene>
<keyword evidence="2" id="KW-1185">Reference proteome</keyword>
<comment type="caution">
    <text evidence="1">The sequence shown here is derived from an EMBL/GenBank/DDBJ whole genome shotgun (WGS) entry which is preliminary data.</text>
</comment>
<organism evidence="1 2">
    <name type="scientific">Tanacetum coccineum</name>
    <dbReference type="NCBI Taxonomy" id="301880"/>
    <lineage>
        <taxon>Eukaryota</taxon>
        <taxon>Viridiplantae</taxon>
        <taxon>Streptophyta</taxon>
        <taxon>Embryophyta</taxon>
        <taxon>Tracheophyta</taxon>
        <taxon>Spermatophyta</taxon>
        <taxon>Magnoliopsida</taxon>
        <taxon>eudicotyledons</taxon>
        <taxon>Gunneridae</taxon>
        <taxon>Pentapetalae</taxon>
        <taxon>asterids</taxon>
        <taxon>campanulids</taxon>
        <taxon>Asterales</taxon>
        <taxon>Asteraceae</taxon>
        <taxon>Asteroideae</taxon>
        <taxon>Anthemideae</taxon>
        <taxon>Anthemidinae</taxon>
        <taxon>Tanacetum</taxon>
    </lineage>
</organism>
<proteinExistence type="predicted"/>
<evidence type="ECO:0000313" key="2">
    <source>
        <dbReference type="Proteomes" id="UP001151760"/>
    </source>
</evidence>
<dbReference type="Proteomes" id="UP001151760">
    <property type="component" value="Unassembled WGS sequence"/>
</dbReference>
<accession>A0ABQ5BPF5</accession>
<protein>
    <submittedName>
        <fullName evidence="1">Uncharacterized protein</fullName>
    </submittedName>
</protein>
<evidence type="ECO:0000313" key="1">
    <source>
        <dbReference type="EMBL" id="GJT15631.1"/>
    </source>
</evidence>
<sequence length="72" mass="8067">MLVANLKGKSTTRGWSFLAGDSSLAVQNKADHYGSSTLKHNISCCKLLWASFVDSESNVRLWVQLHEHKNLH</sequence>
<reference evidence="1" key="2">
    <citation type="submission" date="2022-01" db="EMBL/GenBank/DDBJ databases">
        <authorList>
            <person name="Yamashiro T."/>
            <person name="Shiraishi A."/>
            <person name="Satake H."/>
            <person name="Nakayama K."/>
        </authorList>
    </citation>
    <scope>NUCLEOTIDE SEQUENCE</scope>
</reference>